<protein>
    <submittedName>
        <fullName evidence="2">Uncharacterized protein</fullName>
    </submittedName>
</protein>
<evidence type="ECO:0000313" key="3">
    <source>
        <dbReference type="Proteomes" id="UP000076761"/>
    </source>
</evidence>
<evidence type="ECO:0000256" key="1">
    <source>
        <dbReference type="SAM" id="Phobius"/>
    </source>
</evidence>
<keyword evidence="1" id="KW-0472">Membrane</keyword>
<dbReference type="InParanoid" id="A0A165PDA0"/>
<accession>A0A165PDA0</accession>
<feature type="transmembrane region" description="Helical" evidence="1">
    <location>
        <begin position="30"/>
        <end position="53"/>
    </location>
</feature>
<evidence type="ECO:0000313" key="2">
    <source>
        <dbReference type="EMBL" id="KZT20868.1"/>
    </source>
</evidence>
<organism evidence="2 3">
    <name type="scientific">Neolentinus lepideus HHB14362 ss-1</name>
    <dbReference type="NCBI Taxonomy" id="1314782"/>
    <lineage>
        <taxon>Eukaryota</taxon>
        <taxon>Fungi</taxon>
        <taxon>Dikarya</taxon>
        <taxon>Basidiomycota</taxon>
        <taxon>Agaricomycotina</taxon>
        <taxon>Agaricomycetes</taxon>
        <taxon>Gloeophyllales</taxon>
        <taxon>Gloeophyllaceae</taxon>
        <taxon>Neolentinus</taxon>
    </lineage>
</organism>
<dbReference type="Proteomes" id="UP000076761">
    <property type="component" value="Unassembled WGS sequence"/>
</dbReference>
<keyword evidence="1" id="KW-1133">Transmembrane helix</keyword>
<proteinExistence type="predicted"/>
<gene>
    <name evidence="2" type="ORF">NEOLEDRAFT_1140200</name>
</gene>
<dbReference type="AlphaFoldDB" id="A0A165PDA0"/>
<name>A0A165PDA0_9AGAM</name>
<dbReference type="EMBL" id="KV425614">
    <property type="protein sequence ID" value="KZT20868.1"/>
    <property type="molecule type" value="Genomic_DNA"/>
</dbReference>
<keyword evidence="1" id="KW-0812">Transmembrane</keyword>
<sequence>MPEEARKYSQTRVDGRNSSKLVPRGVRRVMCIWVCGVTFGVVCTLTVVLTSWLTEIYKDA</sequence>
<reference evidence="2 3" key="1">
    <citation type="journal article" date="2016" name="Mol. Biol. Evol.">
        <title>Comparative Genomics of Early-Diverging Mushroom-Forming Fungi Provides Insights into the Origins of Lignocellulose Decay Capabilities.</title>
        <authorList>
            <person name="Nagy L.G."/>
            <person name="Riley R."/>
            <person name="Tritt A."/>
            <person name="Adam C."/>
            <person name="Daum C."/>
            <person name="Floudas D."/>
            <person name="Sun H."/>
            <person name="Yadav J.S."/>
            <person name="Pangilinan J."/>
            <person name="Larsson K.H."/>
            <person name="Matsuura K."/>
            <person name="Barry K."/>
            <person name="Labutti K."/>
            <person name="Kuo R."/>
            <person name="Ohm R.A."/>
            <person name="Bhattacharya S.S."/>
            <person name="Shirouzu T."/>
            <person name="Yoshinaga Y."/>
            <person name="Martin F.M."/>
            <person name="Grigoriev I.V."/>
            <person name="Hibbett D.S."/>
        </authorList>
    </citation>
    <scope>NUCLEOTIDE SEQUENCE [LARGE SCALE GENOMIC DNA]</scope>
    <source>
        <strain evidence="2 3">HHB14362 ss-1</strain>
    </source>
</reference>
<keyword evidence="3" id="KW-1185">Reference proteome</keyword>